<evidence type="ECO:0000256" key="3">
    <source>
        <dbReference type="ARBA" id="ARBA00012438"/>
    </source>
</evidence>
<feature type="coiled-coil region" evidence="14">
    <location>
        <begin position="521"/>
        <end position="548"/>
    </location>
</feature>
<evidence type="ECO:0000256" key="12">
    <source>
        <dbReference type="ARBA" id="ARBA00023136"/>
    </source>
</evidence>
<protein>
    <recommendedName>
        <fullName evidence="3">histidine kinase</fullName>
        <ecNumber evidence="3">2.7.13.3</ecNumber>
    </recommendedName>
</protein>
<keyword evidence="8" id="KW-0418">Kinase</keyword>
<dbReference type="InterPro" id="IPR003661">
    <property type="entry name" value="HisK_dim/P_dom"/>
</dbReference>
<name>A0A1J4KRE9_9EUKA</name>
<feature type="modified residue" description="4-aspartylphosphate" evidence="13">
    <location>
        <position position="1388"/>
    </location>
</feature>
<evidence type="ECO:0000313" key="19">
    <source>
        <dbReference type="EMBL" id="OHT12388.1"/>
    </source>
</evidence>
<dbReference type="PROSITE" id="PS50110">
    <property type="entry name" value="RESPONSE_REGULATORY"/>
    <property type="match status" value="1"/>
</dbReference>
<dbReference type="GO" id="GO:0000155">
    <property type="term" value="F:phosphorelay sensor kinase activity"/>
    <property type="evidence" value="ECO:0007669"/>
    <property type="project" value="InterPro"/>
</dbReference>
<evidence type="ECO:0000256" key="15">
    <source>
        <dbReference type="SAM" id="Phobius"/>
    </source>
</evidence>
<keyword evidence="10 15" id="KW-1133">Transmembrane helix</keyword>
<dbReference type="InterPro" id="IPR004358">
    <property type="entry name" value="Sig_transdc_His_kin-like_C"/>
</dbReference>
<evidence type="ECO:0000256" key="4">
    <source>
        <dbReference type="ARBA" id="ARBA00022553"/>
    </source>
</evidence>
<feature type="transmembrane region" description="Helical" evidence="15">
    <location>
        <begin position="175"/>
        <end position="194"/>
    </location>
</feature>
<feature type="coiled-coil region" evidence="14">
    <location>
        <begin position="953"/>
        <end position="983"/>
    </location>
</feature>
<evidence type="ECO:0000256" key="7">
    <source>
        <dbReference type="ARBA" id="ARBA00022741"/>
    </source>
</evidence>
<evidence type="ECO:0000256" key="13">
    <source>
        <dbReference type="PROSITE-ProRule" id="PRU00169"/>
    </source>
</evidence>
<dbReference type="PANTHER" id="PTHR45339">
    <property type="entry name" value="HYBRID SIGNAL TRANSDUCTION HISTIDINE KINASE J"/>
    <property type="match status" value="1"/>
</dbReference>
<dbReference type="PROSITE" id="PS50109">
    <property type="entry name" value="HIS_KIN"/>
    <property type="match status" value="1"/>
</dbReference>
<dbReference type="Gene3D" id="3.30.565.10">
    <property type="entry name" value="Histidine kinase-like ATPase, C-terminal domain"/>
    <property type="match status" value="1"/>
</dbReference>
<dbReference type="GeneID" id="94834473"/>
<feature type="chain" id="PRO_5013131328" description="histidine kinase" evidence="16">
    <location>
        <begin position="19"/>
        <end position="1456"/>
    </location>
</feature>
<comment type="caution">
    <text evidence="19">The sequence shown here is derived from an EMBL/GenBank/DDBJ whole genome shotgun (WGS) entry which is preliminary data.</text>
</comment>
<dbReference type="EC" id="2.7.13.3" evidence="3"/>
<dbReference type="SUPFAM" id="SSF47384">
    <property type="entry name" value="Homodimeric domain of signal transducing histidine kinase"/>
    <property type="match status" value="1"/>
</dbReference>
<dbReference type="Gene3D" id="1.10.287.130">
    <property type="match status" value="1"/>
</dbReference>
<keyword evidence="16" id="KW-0732">Signal</keyword>
<feature type="domain" description="Response regulatory" evidence="18">
    <location>
        <begin position="1337"/>
        <end position="1456"/>
    </location>
</feature>
<keyword evidence="11" id="KW-0902">Two-component regulatory system</keyword>
<organism evidence="19 20">
    <name type="scientific">Tritrichomonas foetus</name>
    <dbReference type="NCBI Taxonomy" id="1144522"/>
    <lineage>
        <taxon>Eukaryota</taxon>
        <taxon>Metamonada</taxon>
        <taxon>Parabasalia</taxon>
        <taxon>Tritrichomonadida</taxon>
        <taxon>Tritrichomonadidae</taxon>
        <taxon>Tritrichomonas</taxon>
    </lineage>
</organism>
<dbReference type="GO" id="GO:0005524">
    <property type="term" value="F:ATP binding"/>
    <property type="evidence" value="ECO:0007669"/>
    <property type="project" value="UniProtKB-KW"/>
</dbReference>
<evidence type="ECO:0000256" key="16">
    <source>
        <dbReference type="SAM" id="SignalP"/>
    </source>
</evidence>
<keyword evidence="14" id="KW-0175">Coiled coil</keyword>
<dbReference type="SMART" id="SM00387">
    <property type="entry name" value="HATPase_c"/>
    <property type="match status" value="1"/>
</dbReference>
<evidence type="ECO:0000256" key="9">
    <source>
        <dbReference type="ARBA" id="ARBA00022840"/>
    </source>
</evidence>
<dbReference type="PRINTS" id="PR00344">
    <property type="entry name" value="BCTRLSENSOR"/>
</dbReference>
<dbReference type="SUPFAM" id="SSF52172">
    <property type="entry name" value="CheY-like"/>
    <property type="match status" value="1"/>
</dbReference>
<dbReference type="GO" id="GO:0016020">
    <property type="term" value="C:membrane"/>
    <property type="evidence" value="ECO:0007669"/>
    <property type="project" value="UniProtKB-SubCell"/>
</dbReference>
<dbReference type="InterPro" id="IPR036890">
    <property type="entry name" value="HATPase_C_sf"/>
</dbReference>
<dbReference type="Pfam" id="PF02518">
    <property type="entry name" value="HATPase_c"/>
    <property type="match status" value="1"/>
</dbReference>
<dbReference type="InterPro" id="IPR036097">
    <property type="entry name" value="HisK_dim/P_sf"/>
</dbReference>
<keyword evidence="4 13" id="KW-0597">Phosphoprotein</keyword>
<evidence type="ECO:0000256" key="11">
    <source>
        <dbReference type="ARBA" id="ARBA00023012"/>
    </source>
</evidence>
<dbReference type="SUPFAM" id="SSF55874">
    <property type="entry name" value="ATPase domain of HSP90 chaperone/DNA topoisomerase II/histidine kinase"/>
    <property type="match status" value="1"/>
</dbReference>
<dbReference type="SMART" id="SM00448">
    <property type="entry name" value="REC"/>
    <property type="match status" value="1"/>
</dbReference>
<reference evidence="19" key="1">
    <citation type="submission" date="2016-10" db="EMBL/GenBank/DDBJ databases">
        <authorList>
            <person name="Benchimol M."/>
            <person name="Almeida L.G."/>
            <person name="Vasconcelos A.T."/>
            <person name="Perreira-Neves A."/>
            <person name="Rosa I.A."/>
            <person name="Tasca T."/>
            <person name="Bogo M.R."/>
            <person name="de Souza W."/>
        </authorList>
    </citation>
    <scope>NUCLEOTIDE SEQUENCE [LARGE SCALE GENOMIC DNA]</scope>
    <source>
        <strain evidence="19">K</strain>
    </source>
</reference>
<dbReference type="CDD" id="cd16922">
    <property type="entry name" value="HATPase_EvgS-ArcB-TorS-like"/>
    <property type="match status" value="1"/>
</dbReference>
<gene>
    <name evidence="19" type="ORF">TRFO_17750</name>
</gene>
<dbReference type="Proteomes" id="UP000179807">
    <property type="component" value="Unassembled WGS sequence"/>
</dbReference>
<accession>A0A1J4KRE9</accession>
<dbReference type="FunFam" id="1.10.287.130:FF:000004">
    <property type="entry name" value="Ethylene receptor 1"/>
    <property type="match status" value="1"/>
</dbReference>
<keyword evidence="5" id="KW-0808">Transferase</keyword>
<dbReference type="OrthoDB" id="60033at2759"/>
<sequence length="1456" mass="167880">MLICVILACVKARRLVASVNGYIPSQIQILQTRNTETMREAIPDIYFIEDSFKSASPKNIKKQCQFDEPIPDFFIYKRNDSAITKPLVEIPSNIGGYSTLYRLSFSKNITVALYSSGASFKFSSSPDEHFDGYHVLSSHEKLEMFPFLFNVKSTFHVYSNLPYSQISSVCKTETHFIKIFISLLLILFFIWIVFQFTDDILEINLARDLDCWIVNKDGKMLLGKPMDNVPKLYKKYLHQIIIRSASTQNPQFTVCALKRHIKYQTYIGVFCMPFGSHYFACICEEFLSQAEIPKFNIKFESQNMELKSTPKIEMLPLFNYRPLEIECTLVNNITCQYFLPGTALVPFLPYGRILSVIISMVFKVNSQISRFILDESIFYQLVQDCCKQVKVNGIAFFMNNEIIYRYDLKKVITDEAIIEIFQKLDFNKSPFEEKGLFQENDYCFCYSVSGISIIIQFLKRPLPTFIDIGLPLIANCCGLSYHLIRAKIQTTRFQQLISLFGSTHTHSIFEYSNNYQRVFCKNEIIQNNKQLSAILEKLQKENEMSINRQMLQVSSPSEWASIDSSENSYAVVDDCIKTYLLEDVSVFKRHELNLSKSFSEIRSAMTILNMHMFEVIRNFNSNPNNENNKNNTNLNINDDGEFIIKMQDEKLFQSLNLKAPENLYLNEYIHHKDKEKILLGKSNIRLMNSENKPICYASITNGKFGFIFCVEDMISTRTRLETSDKGIQLATTASSLIFWTVDPTHDTVNSLFMQPTIWDVLSVGRDTNFSRFVDFIYEEDKQLFIENYRALTSEKIHQWNGFVRLLRISGTYEWHRLVFTSSRTNTLHCLALNVNTQKENELKLRETHRLRDLLLSSGKLTLWKFNDDHEPIEPIHHFDPNVMKVVEMNWTFVENQVREDYRDEFYETMQRAYECDECFAMSVPLLLDEEIWVSVRGKARTNSRQVFGVCIDITELRKAYSDLEKEKRRAEEANKQKTVFLANMSHEIRTPMNGIFGILDVLALRNLSSEQKQLVELIRASSTHLMKLLDDTLNLSKIEQGDIESNPTIFNFGQLIEPICVATASRATLNNIKFNVIISKDFPFLVFGDSQLLIQILNNLVSNALKFTKNGHIDVILEWSEEGEMEFLTLQVADSGIGITKEQKKVIFHRFEQAEASTARYFGGTGLGLALVQEIARFLGGSVKVKSKYGQGTRFIVDLPFESIYRPYSPVFTDNKKHIILISTADEVLKQNLLNWIPMCRYEVICFENVRDIEKYQPEVIFIEGKKSLCDEIDQNVKTNAVKCAICKAGEAPAFKNKLTSPLMPHRLFEFLKECRYRKLESSINVQAKSVDQTKRRILVVEDNKTNQFVMSKILSSCGCTFEIADNGKEAISKLDTTEKEFDMIFMDCQMPVLDGITATRIIRKSNKSYSNIPIVALTASAVEGDEETCLNAGMDAYLAKPVRYQQVINIIKRFT</sequence>
<evidence type="ECO:0000256" key="5">
    <source>
        <dbReference type="ARBA" id="ARBA00022679"/>
    </source>
</evidence>
<dbReference type="VEuPathDB" id="TrichDB:TRFO_17750"/>
<evidence type="ECO:0000256" key="10">
    <source>
        <dbReference type="ARBA" id="ARBA00022989"/>
    </source>
</evidence>
<comment type="subcellular location">
    <subcellularLocation>
        <location evidence="2">Membrane</location>
    </subcellularLocation>
</comment>
<evidence type="ECO:0000256" key="14">
    <source>
        <dbReference type="SAM" id="Coils"/>
    </source>
</evidence>
<comment type="catalytic activity">
    <reaction evidence="1">
        <text>ATP + protein L-histidine = ADP + protein N-phospho-L-histidine.</text>
        <dbReference type="EC" id="2.7.13.3"/>
    </reaction>
</comment>
<dbReference type="InterPro" id="IPR003594">
    <property type="entry name" value="HATPase_dom"/>
</dbReference>
<dbReference type="InterPro" id="IPR005467">
    <property type="entry name" value="His_kinase_dom"/>
</dbReference>
<dbReference type="RefSeq" id="XP_068365524.1">
    <property type="nucleotide sequence ID" value="XM_068499769.1"/>
</dbReference>
<evidence type="ECO:0000256" key="6">
    <source>
        <dbReference type="ARBA" id="ARBA00022692"/>
    </source>
</evidence>
<evidence type="ECO:0000259" key="17">
    <source>
        <dbReference type="PROSITE" id="PS50109"/>
    </source>
</evidence>
<evidence type="ECO:0000313" key="20">
    <source>
        <dbReference type="Proteomes" id="UP000179807"/>
    </source>
</evidence>
<evidence type="ECO:0000256" key="2">
    <source>
        <dbReference type="ARBA" id="ARBA00004370"/>
    </source>
</evidence>
<keyword evidence="9" id="KW-0067">ATP-binding</keyword>
<dbReference type="CDD" id="cd17546">
    <property type="entry name" value="REC_hyHK_CKI1_RcsC-like"/>
    <property type="match status" value="1"/>
</dbReference>
<evidence type="ECO:0000256" key="8">
    <source>
        <dbReference type="ARBA" id="ARBA00022777"/>
    </source>
</evidence>
<proteinExistence type="predicted"/>
<evidence type="ECO:0000259" key="18">
    <source>
        <dbReference type="PROSITE" id="PS50110"/>
    </source>
</evidence>
<keyword evidence="20" id="KW-1185">Reference proteome</keyword>
<keyword evidence="7" id="KW-0547">Nucleotide-binding</keyword>
<dbReference type="Pfam" id="PF00512">
    <property type="entry name" value="HisKA"/>
    <property type="match status" value="1"/>
</dbReference>
<dbReference type="InterPro" id="IPR011006">
    <property type="entry name" value="CheY-like_superfamily"/>
</dbReference>
<dbReference type="CDD" id="cd00082">
    <property type="entry name" value="HisKA"/>
    <property type="match status" value="1"/>
</dbReference>
<dbReference type="Pfam" id="PF00072">
    <property type="entry name" value="Response_reg"/>
    <property type="match status" value="1"/>
</dbReference>
<keyword evidence="6 15" id="KW-0812">Transmembrane</keyword>
<dbReference type="FunFam" id="3.30.565.10:FF:000010">
    <property type="entry name" value="Sensor histidine kinase RcsC"/>
    <property type="match status" value="1"/>
</dbReference>
<dbReference type="EMBL" id="MLAK01000564">
    <property type="protein sequence ID" value="OHT12388.1"/>
    <property type="molecule type" value="Genomic_DNA"/>
</dbReference>
<evidence type="ECO:0000256" key="1">
    <source>
        <dbReference type="ARBA" id="ARBA00000085"/>
    </source>
</evidence>
<dbReference type="InterPro" id="IPR001789">
    <property type="entry name" value="Sig_transdc_resp-reg_receiver"/>
</dbReference>
<keyword evidence="12 15" id="KW-0472">Membrane</keyword>
<dbReference type="Gene3D" id="3.40.50.2300">
    <property type="match status" value="1"/>
</dbReference>
<feature type="domain" description="Histidine kinase" evidence="17">
    <location>
        <begin position="983"/>
        <end position="1203"/>
    </location>
</feature>
<dbReference type="PANTHER" id="PTHR45339:SF3">
    <property type="entry name" value="HISTIDINE KINASE"/>
    <property type="match status" value="1"/>
</dbReference>
<feature type="signal peptide" evidence="16">
    <location>
        <begin position="1"/>
        <end position="18"/>
    </location>
</feature>
<dbReference type="SMART" id="SM00388">
    <property type="entry name" value="HisKA"/>
    <property type="match status" value="1"/>
</dbReference>